<keyword evidence="2" id="KW-1185">Reference proteome</keyword>
<evidence type="ECO:0000313" key="2">
    <source>
        <dbReference type="Proteomes" id="UP001159363"/>
    </source>
</evidence>
<organism evidence="1 2">
    <name type="scientific">Dryococelus australis</name>
    <dbReference type="NCBI Taxonomy" id="614101"/>
    <lineage>
        <taxon>Eukaryota</taxon>
        <taxon>Metazoa</taxon>
        <taxon>Ecdysozoa</taxon>
        <taxon>Arthropoda</taxon>
        <taxon>Hexapoda</taxon>
        <taxon>Insecta</taxon>
        <taxon>Pterygota</taxon>
        <taxon>Neoptera</taxon>
        <taxon>Polyneoptera</taxon>
        <taxon>Phasmatodea</taxon>
        <taxon>Verophasmatodea</taxon>
        <taxon>Anareolatae</taxon>
        <taxon>Phasmatidae</taxon>
        <taxon>Eurycanthinae</taxon>
        <taxon>Dryococelus</taxon>
    </lineage>
</organism>
<dbReference type="EMBL" id="JARBHB010000003">
    <property type="protein sequence ID" value="KAJ8889195.1"/>
    <property type="molecule type" value="Genomic_DNA"/>
</dbReference>
<dbReference type="Proteomes" id="UP001159363">
    <property type="component" value="Chromosome 3"/>
</dbReference>
<gene>
    <name evidence="1" type="ORF">PR048_008692</name>
</gene>
<name>A0ABQ9HYV0_9NEOP</name>
<protein>
    <recommendedName>
        <fullName evidence="3">Protein ALP1-like</fullName>
    </recommendedName>
</protein>
<comment type="caution">
    <text evidence="1">The sequence shown here is derived from an EMBL/GenBank/DDBJ whole genome shotgun (WGS) entry which is preliminary data.</text>
</comment>
<reference evidence="1 2" key="1">
    <citation type="submission" date="2023-02" db="EMBL/GenBank/DDBJ databases">
        <title>LHISI_Scaffold_Assembly.</title>
        <authorList>
            <person name="Stuart O.P."/>
            <person name="Cleave R."/>
            <person name="Magrath M.J.L."/>
            <person name="Mikheyev A.S."/>
        </authorList>
    </citation>
    <scope>NUCLEOTIDE SEQUENCE [LARGE SCALE GENOMIC DNA]</scope>
    <source>
        <strain evidence="1">Daus_M_001</strain>
        <tissue evidence="1">Leg muscle</tissue>
    </source>
</reference>
<proteinExistence type="predicted"/>
<evidence type="ECO:0008006" key="3">
    <source>
        <dbReference type="Google" id="ProtNLM"/>
    </source>
</evidence>
<evidence type="ECO:0000313" key="1">
    <source>
        <dbReference type="EMBL" id="KAJ8889195.1"/>
    </source>
</evidence>
<accession>A0ABQ9HYV0</accession>
<sequence length="75" mass="9198">MMSSSDEDVVVAYKYLQLRKRKKARKYWVHPYNVTNIKHSLAVVYRELTQHEDKFHEFYRMSTETFRILEQLVSK</sequence>